<dbReference type="SMART" id="SM00355">
    <property type="entry name" value="ZnF_C2H2"/>
    <property type="match status" value="1"/>
</dbReference>
<evidence type="ECO:0000259" key="2">
    <source>
        <dbReference type="PROSITE" id="PS50157"/>
    </source>
</evidence>
<evidence type="ECO:0000256" key="1">
    <source>
        <dbReference type="PROSITE-ProRule" id="PRU00042"/>
    </source>
</evidence>
<reference evidence="4" key="1">
    <citation type="journal article" date="2023" name="PhytoFront">
        <title>Draft Genome Resources of Seven Strains of Tilletia horrida, Causal Agent of Kernel Smut of Rice.</title>
        <authorList>
            <person name="Khanal S."/>
            <person name="Antony Babu S."/>
            <person name="Zhou X.G."/>
        </authorList>
    </citation>
    <scope>NUCLEOTIDE SEQUENCE</scope>
    <source>
        <strain evidence="4">TX3</strain>
    </source>
</reference>
<keyword evidence="1" id="KW-0479">Metal-binding</keyword>
<sequence>MSDLHCNVCNKGFSTTSNLLRHKRTQHATDNPLTNEIHLAWSALPIWHPQKQLGLSIISKILGFPVQNPITTNIQDSFEIEPTHEHLAIDVEQTIFPGEGAIISTVTCQSAPHLTRAHLNASFRAVDSKNLGAMSPTRLCAASSIQISASGLGSCNPRVPEVCQNLGILPYDRLDGSFIYTPAGHITDLHQDSLYQGRIVVALLGRKLLLSWPPTNHNLQVYQQYHGHFTGIVLPAVIDVLEEPTMTLLKHGGVTYLPPGTLHSVLTLDSSATFAYDILLSTMLDDIPRLVQWEIKVAKTLIAHGDPTDTVPSIVDDHDFGTALWLDHLDTFFMAHTSDAIEALRSAWEQARPALTA</sequence>
<evidence type="ECO:0000313" key="5">
    <source>
        <dbReference type="Proteomes" id="UP001176521"/>
    </source>
</evidence>
<dbReference type="PROSITE" id="PS51184">
    <property type="entry name" value="JMJC"/>
    <property type="match status" value="1"/>
</dbReference>
<dbReference type="SUPFAM" id="SSF57667">
    <property type="entry name" value="beta-beta-alpha zinc fingers"/>
    <property type="match status" value="1"/>
</dbReference>
<dbReference type="AlphaFoldDB" id="A0AAN6JHB2"/>
<dbReference type="InterPro" id="IPR013087">
    <property type="entry name" value="Znf_C2H2_type"/>
</dbReference>
<evidence type="ECO:0008006" key="6">
    <source>
        <dbReference type="Google" id="ProtNLM"/>
    </source>
</evidence>
<dbReference type="SUPFAM" id="SSF51197">
    <property type="entry name" value="Clavaminate synthase-like"/>
    <property type="match status" value="1"/>
</dbReference>
<dbReference type="InterPro" id="IPR036236">
    <property type="entry name" value="Znf_C2H2_sf"/>
</dbReference>
<dbReference type="Gene3D" id="2.60.120.650">
    <property type="entry name" value="Cupin"/>
    <property type="match status" value="1"/>
</dbReference>
<proteinExistence type="predicted"/>
<feature type="domain" description="C2H2-type" evidence="2">
    <location>
        <begin position="4"/>
        <end position="32"/>
    </location>
</feature>
<comment type="caution">
    <text evidence="4">The sequence shown here is derived from an EMBL/GenBank/DDBJ whole genome shotgun (WGS) entry which is preliminary data.</text>
</comment>
<name>A0AAN6JHB2_9BASI</name>
<accession>A0AAN6JHB2</accession>
<evidence type="ECO:0000259" key="3">
    <source>
        <dbReference type="PROSITE" id="PS51184"/>
    </source>
</evidence>
<gene>
    <name evidence="4" type="ORF">OC842_007249</name>
</gene>
<dbReference type="PROSITE" id="PS00028">
    <property type="entry name" value="ZINC_FINGER_C2H2_1"/>
    <property type="match status" value="1"/>
</dbReference>
<organism evidence="4 5">
    <name type="scientific">Tilletia horrida</name>
    <dbReference type="NCBI Taxonomy" id="155126"/>
    <lineage>
        <taxon>Eukaryota</taxon>
        <taxon>Fungi</taxon>
        <taxon>Dikarya</taxon>
        <taxon>Basidiomycota</taxon>
        <taxon>Ustilaginomycotina</taxon>
        <taxon>Exobasidiomycetes</taxon>
        <taxon>Tilletiales</taxon>
        <taxon>Tilletiaceae</taxon>
        <taxon>Tilletia</taxon>
    </lineage>
</organism>
<dbReference type="EMBL" id="JAPDMQ010000864">
    <property type="protein sequence ID" value="KAK0520006.1"/>
    <property type="molecule type" value="Genomic_DNA"/>
</dbReference>
<dbReference type="GO" id="GO:0008270">
    <property type="term" value="F:zinc ion binding"/>
    <property type="evidence" value="ECO:0007669"/>
    <property type="project" value="UniProtKB-KW"/>
</dbReference>
<feature type="domain" description="JmjC" evidence="3">
    <location>
        <begin position="148"/>
        <end position="295"/>
    </location>
</feature>
<evidence type="ECO:0000313" key="4">
    <source>
        <dbReference type="EMBL" id="KAK0520006.1"/>
    </source>
</evidence>
<dbReference type="InterPro" id="IPR003347">
    <property type="entry name" value="JmjC_dom"/>
</dbReference>
<keyword evidence="1" id="KW-0863">Zinc-finger</keyword>
<protein>
    <recommendedName>
        <fullName evidence="6">C2H2-type domain-containing protein</fullName>
    </recommendedName>
</protein>
<keyword evidence="1" id="KW-0862">Zinc</keyword>
<dbReference type="Gene3D" id="3.30.160.60">
    <property type="entry name" value="Classic Zinc Finger"/>
    <property type="match status" value="1"/>
</dbReference>
<dbReference type="Proteomes" id="UP001176521">
    <property type="component" value="Unassembled WGS sequence"/>
</dbReference>
<keyword evidence="5" id="KW-1185">Reference proteome</keyword>
<dbReference type="PROSITE" id="PS50157">
    <property type="entry name" value="ZINC_FINGER_C2H2_2"/>
    <property type="match status" value="1"/>
</dbReference>